<evidence type="ECO:0000313" key="7">
    <source>
        <dbReference type="EMBL" id="KAF1940050.1"/>
    </source>
</evidence>
<accession>A0A6A5SK58</accession>
<protein>
    <recommendedName>
        <fullName evidence="9">C6 zinc finger domain-containing protein</fullName>
    </recommendedName>
</protein>
<dbReference type="GO" id="GO:0046872">
    <property type="term" value="F:metal ion binding"/>
    <property type="evidence" value="ECO:0007669"/>
    <property type="project" value="UniProtKB-KW"/>
</dbReference>
<dbReference type="AlphaFoldDB" id="A0A6A5SK58"/>
<proteinExistence type="predicted"/>
<evidence type="ECO:0000256" key="1">
    <source>
        <dbReference type="ARBA" id="ARBA00022723"/>
    </source>
</evidence>
<sequence length="339" mass="38560">MPAIHLHRILARQLPHRLYAHEERRCRTRNDSLSSPCTSSSQAVLTETFATMTLIENKLIPIFTRGVASALLYGVEAEEDFDIPSPTPSGLSRPFTSVFEAQEACHELRNASILHLRNMGRKFLERNNPTIEGYRQQSNLLACHHTWWQNMKLLEQQIRLSKEEEVAVSALKASLLCTFIHISCDAEVIETAYDVHLERFKDIVHHGRLIIGSMVATSHAARFTFDISIIPHLYFVATRCRCPTTRREAVALLARKPPREGLWDAHQHVVVSNRAIEMEESEVDPATGWPAEETRLWSCVISAGMDHSGGFWATFLPARWVGVHDSKGRQKMLEEFFVL</sequence>
<dbReference type="PANTHER" id="PTHR36206">
    <property type="entry name" value="ASPERCRYPTIN BIOSYNTHESIS CLUSTER-SPECIFIC TRANSCRIPTION REGULATOR ATNN-RELATED"/>
    <property type="match status" value="1"/>
</dbReference>
<dbReference type="GO" id="GO:0003677">
    <property type="term" value="F:DNA binding"/>
    <property type="evidence" value="ECO:0007669"/>
    <property type="project" value="UniProtKB-KW"/>
</dbReference>
<keyword evidence="3" id="KW-0805">Transcription regulation</keyword>
<keyword evidence="4" id="KW-0238">DNA-binding</keyword>
<reference evidence="7" key="1">
    <citation type="journal article" date="2020" name="Stud. Mycol.">
        <title>101 Dothideomycetes genomes: a test case for predicting lifestyles and emergence of pathogens.</title>
        <authorList>
            <person name="Haridas S."/>
            <person name="Albert R."/>
            <person name="Binder M."/>
            <person name="Bloem J."/>
            <person name="Labutti K."/>
            <person name="Salamov A."/>
            <person name="Andreopoulos B."/>
            <person name="Baker S."/>
            <person name="Barry K."/>
            <person name="Bills G."/>
            <person name="Bluhm B."/>
            <person name="Cannon C."/>
            <person name="Castanera R."/>
            <person name="Culley D."/>
            <person name="Daum C."/>
            <person name="Ezra D."/>
            <person name="Gonzalez J."/>
            <person name="Henrissat B."/>
            <person name="Kuo A."/>
            <person name="Liang C."/>
            <person name="Lipzen A."/>
            <person name="Lutzoni F."/>
            <person name="Magnuson J."/>
            <person name="Mondo S."/>
            <person name="Nolan M."/>
            <person name="Ohm R."/>
            <person name="Pangilinan J."/>
            <person name="Park H.-J."/>
            <person name="Ramirez L."/>
            <person name="Alfaro M."/>
            <person name="Sun H."/>
            <person name="Tritt A."/>
            <person name="Yoshinaga Y."/>
            <person name="Zwiers L.-H."/>
            <person name="Turgeon B."/>
            <person name="Goodwin S."/>
            <person name="Spatafora J."/>
            <person name="Crous P."/>
            <person name="Grigoriev I."/>
        </authorList>
    </citation>
    <scope>NUCLEOTIDE SEQUENCE</scope>
    <source>
        <strain evidence="7">CBS 161.51</strain>
    </source>
</reference>
<organism evidence="7 8">
    <name type="scientific">Clathrospora elynae</name>
    <dbReference type="NCBI Taxonomy" id="706981"/>
    <lineage>
        <taxon>Eukaryota</taxon>
        <taxon>Fungi</taxon>
        <taxon>Dikarya</taxon>
        <taxon>Ascomycota</taxon>
        <taxon>Pezizomycotina</taxon>
        <taxon>Dothideomycetes</taxon>
        <taxon>Pleosporomycetidae</taxon>
        <taxon>Pleosporales</taxon>
        <taxon>Diademaceae</taxon>
        <taxon>Clathrospora</taxon>
    </lineage>
</organism>
<name>A0A6A5SK58_9PLEO</name>
<dbReference type="EMBL" id="ML976069">
    <property type="protein sequence ID" value="KAF1940050.1"/>
    <property type="molecule type" value="Genomic_DNA"/>
</dbReference>
<evidence type="ECO:0000313" key="8">
    <source>
        <dbReference type="Proteomes" id="UP000800038"/>
    </source>
</evidence>
<evidence type="ECO:0000256" key="4">
    <source>
        <dbReference type="ARBA" id="ARBA00023125"/>
    </source>
</evidence>
<dbReference type="OrthoDB" id="2593732at2759"/>
<keyword evidence="8" id="KW-1185">Reference proteome</keyword>
<evidence type="ECO:0000256" key="6">
    <source>
        <dbReference type="ARBA" id="ARBA00023242"/>
    </source>
</evidence>
<keyword evidence="1" id="KW-0479">Metal-binding</keyword>
<dbReference type="PANTHER" id="PTHR36206:SF4">
    <property type="entry name" value="HYPOTHETICAL CONSERVED PROTEIN (EUROFUNG)-RELATED"/>
    <property type="match status" value="1"/>
</dbReference>
<keyword evidence="2" id="KW-0862">Zinc</keyword>
<evidence type="ECO:0008006" key="9">
    <source>
        <dbReference type="Google" id="ProtNLM"/>
    </source>
</evidence>
<evidence type="ECO:0000256" key="2">
    <source>
        <dbReference type="ARBA" id="ARBA00022833"/>
    </source>
</evidence>
<keyword evidence="6" id="KW-0539">Nucleus</keyword>
<evidence type="ECO:0000256" key="5">
    <source>
        <dbReference type="ARBA" id="ARBA00023163"/>
    </source>
</evidence>
<keyword evidence="5" id="KW-0804">Transcription</keyword>
<dbReference type="Proteomes" id="UP000800038">
    <property type="component" value="Unassembled WGS sequence"/>
</dbReference>
<gene>
    <name evidence="7" type="ORF">EJ02DRAFT_495708</name>
</gene>
<evidence type="ECO:0000256" key="3">
    <source>
        <dbReference type="ARBA" id="ARBA00023015"/>
    </source>
</evidence>
<dbReference type="InterPro" id="IPR052360">
    <property type="entry name" value="Transcr_Regulatory_Proteins"/>
</dbReference>